<keyword evidence="1" id="KW-1133">Transmembrane helix</keyword>
<feature type="transmembrane region" description="Helical" evidence="1">
    <location>
        <begin position="109"/>
        <end position="129"/>
    </location>
</feature>
<keyword evidence="1" id="KW-0812">Transmembrane</keyword>
<evidence type="ECO:0000259" key="2">
    <source>
        <dbReference type="Pfam" id="PF07670"/>
    </source>
</evidence>
<protein>
    <submittedName>
        <fullName evidence="3">Nucleoside recognition protein</fullName>
    </submittedName>
</protein>
<evidence type="ECO:0000313" key="4">
    <source>
        <dbReference type="Proteomes" id="UP000320585"/>
    </source>
</evidence>
<feature type="transmembrane region" description="Helical" evidence="1">
    <location>
        <begin position="28"/>
        <end position="48"/>
    </location>
</feature>
<feature type="domain" description="Nucleoside transporter/FeoB GTPase Gate" evidence="2">
    <location>
        <begin position="35"/>
        <end position="127"/>
    </location>
</feature>
<proteinExistence type="predicted"/>
<accession>A0A8D4UUP0</accession>
<dbReference type="Proteomes" id="UP000320585">
    <property type="component" value="Chromosome"/>
</dbReference>
<dbReference type="PANTHER" id="PTHR38139">
    <property type="entry name" value="GATE DOMAIN-CONTAINING PROTEIN"/>
    <property type="match status" value="1"/>
</dbReference>
<dbReference type="InterPro" id="IPR038880">
    <property type="entry name" value="MJ0871-like"/>
</dbReference>
<dbReference type="KEGG" id="dho:Dia5BBH33_12590"/>
<dbReference type="Pfam" id="PF07670">
    <property type="entry name" value="Gate"/>
    <property type="match status" value="1"/>
</dbReference>
<dbReference type="RefSeq" id="WP_108850822.1">
    <property type="nucleotide sequence ID" value="NZ_AP019697.1"/>
</dbReference>
<feature type="transmembrane region" description="Helical" evidence="1">
    <location>
        <begin position="136"/>
        <end position="160"/>
    </location>
</feature>
<organism evidence="3 4">
    <name type="scientific">Dialister hominis</name>
    <dbReference type="NCBI Taxonomy" id="2582419"/>
    <lineage>
        <taxon>Bacteria</taxon>
        <taxon>Bacillati</taxon>
        <taxon>Bacillota</taxon>
        <taxon>Negativicutes</taxon>
        <taxon>Veillonellales</taxon>
        <taxon>Veillonellaceae</taxon>
        <taxon>Dialister</taxon>
    </lineage>
</organism>
<evidence type="ECO:0000256" key="1">
    <source>
        <dbReference type="SAM" id="Phobius"/>
    </source>
</evidence>
<reference evidence="4" key="1">
    <citation type="submission" date="2019-05" db="EMBL/GenBank/DDBJ databases">
        <title>Complete genome sequencing of Dialister sp. strain 5BBH33.</title>
        <authorList>
            <person name="Sakamoto M."/>
            <person name="Murakami T."/>
            <person name="Mori H."/>
        </authorList>
    </citation>
    <scope>NUCLEOTIDE SEQUENCE [LARGE SCALE GENOMIC DNA]</scope>
    <source>
        <strain evidence="4">5BBH33</strain>
    </source>
</reference>
<keyword evidence="4" id="KW-1185">Reference proteome</keyword>
<dbReference type="AlphaFoldDB" id="A0A8D4UUP0"/>
<feature type="transmembrane region" description="Helical" evidence="1">
    <location>
        <begin position="54"/>
        <end position="71"/>
    </location>
</feature>
<gene>
    <name evidence="3" type="ORF">Dia5BBH33_12590</name>
</gene>
<evidence type="ECO:0000313" key="3">
    <source>
        <dbReference type="EMBL" id="BBK25324.1"/>
    </source>
</evidence>
<name>A0A8D4UUP0_9FIRM</name>
<dbReference type="OrthoDB" id="9779080at2"/>
<dbReference type="PANTHER" id="PTHR38139:SF1">
    <property type="entry name" value="NUCLEOSIDE TRANSPORTER_FEOB GTPASE GATE DOMAIN-CONTAINING PROTEIN"/>
    <property type="match status" value="1"/>
</dbReference>
<feature type="transmembrane region" description="Helical" evidence="1">
    <location>
        <begin position="78"/>
        <end position="97"/>
    </location>
</feature>
<dbReference type="EMBL" id="AP019697">
    <property type="protein sequence ID" value="BBK25324.1"/>
    <property type="molecule type" value="Genomic_DNA"/>
</dbReference>
<dbReference type="GeneID" id="92716484"/>
<sequence>MAAAKAEVKKEEDLSLPEYFMRGAKKGFYITVELIAPAMVMAYTLITFLNLSGIMPLIGKLLAPVMGIFGLPGEASVVLLAAFFAKAAGCATAAGMYMSGNLTAVEATILFPACITMGTLIGHFARIVLVCKVRALYYPVMFATPIIDAVIVMFLTRLVLVLMGY</sequence>
<dbReference type="InterPro" id="IPR011642">
    <property type="entry name" value="Gate_dom"/>
</dbReference>
<keyword evidence="1" id="KW-0472">Membrane</keyword>
<dbReference type="NCBIfam" id="NF007811">
    <property type="entry name" value="PRK10519.1"/>
    <property type="match status" value="1"/>
</dbReference>